<comment type="caution">
    <text evidence="2">The sequence shown here is derived from an EMBL/GenBank/DDBJ whole genome shotgun (WGS) entry which is preliminary data.</text>
</comment>
<protein>
    <submittedName>
        <fullName evidence="2">Uncharacterized protein</fullName>
    </submittedName>
</protein>
<gene>
    <name evidence="2" type="ORF">HNR67_003039</name>
</gene>
<feature type="transmembrane region" description="Helical" evidence="1">
    <location>
        <begin position="27"/>
        <end position="46"/>
    </location>
</feature>
<proteinExistence type="predicted"/>
<dbReference type="AlphaFoldDB" id="A0A7W7CBN0"/>
<feature type="transmembrane region" description="Helical" evidence="1">
    <location>
        <begin position="389"/>
        <end position="409"/>
    </location>
</feature>
<reference evidence="2 3" key="1">
    <citation type="submission" date="2020-08" db="EMBL/GenBank/DDBJ databases">
        <title>Sequencing the genomes of 1000 actinobacteria strains.</title>
        <authorList>
            <person name="Klenk H.-P."/>
        </authorList>
    </citation>
    <scope>NUCLEOTIDE SEQUENCE [LARGE SCALE GENOMIC DNA]</scope>
    <source>
        <strain evidence="2 3">DSM 44230</strain>
    </source>
</reference>
<keyword evidence="1" id="KW-0812">Transmembrane</keyword>
<organism evidence="2 3">
    <name type="scientific">Crossiella cryophila</name>
    <dbReference type="NCBI Taxonomy" id="43355"/>
    <lineage>
        <taxon>Bacteria</taxon>
        <taxon>Bacillati</taxon>
        <taxon>Actinomycetota</taxon>
        <taxon>Actinomycetes</taxon>
        <taxon>Pseudonocardiales</taxon>
        <taxon>Pseudonocardiaceae</taxon>
        <taxon>Crossiella</taxon>
    </lineage>
</organism>
<keyword evidence="1" id="KW-1133">Transmembrane helix</keyword>
<evidence type="ECO:0000256" key="1">
    <source>
        <dbReference type="SAM" id="Phobius"/>
    </source>
</evidence>
<dbReference type="RefSeq" id="WP_185002728.1">
    <property type="nucleotide sequence ID" value="NZ_BAAAUI010000012.1"/>
</dbReference>
<sequence>MSTFLRYRWLPEGAFPLGLGEPYARPAGRYLTLGVAALVLMGMPMWLPRWAWLLIGAGLAVWATVVFGFAQRPRYPTSWLVRQSDRIGRVDAGDKDLTGPAPGVVTWLRSGRIQLVQRSWATAATAAHARFLDATGLAGTTSAADWDEDEEFEHGTGETGYVLRDDRAAFAVHGYEMSDESRAGLLPFQWLGVARDRLAVQRHTPTVTRVGYDDVRALARVGAAPAHRLEAAFAGHAQPSEVDLVLELGLPRGWPSILDTLPPAEVRAMLVPARIAVLRAELLAQGERDLAWEQEREVVTPVSPEWTQRWLRRLDTISASGQAPELTPGAWPELSGTAYTGLLLAATATDPTDRPLRPLLESLGVPTESAAQRLDWAPGRAMGHLLDRANLVACYGFSICAGAAFSAWLDS</sequence>
<dbReference type="EMBL" id="JACHMH010000001">
    <property type="protein sequence ID" value="MBB4676921.1"/>
    <property type="molecule type" value="Genomic_DNA"/>
</dbReference>
<keyword evidence="1" id="KW-0472">Membrane</keyword>
<name>A0A7W7CBN0_9PSEU</name>
<keyword evidence="3" id="KW-1185">Reference proteome</keyword>
<dbReference type="Proteomes" id="UP000533598">
    <property type="component" value="Unassembled WGS sequence"/>
</dbReference>
<accession>A0A7W7CBN0</accession>
<feature type="transmembrane region" description="Helical" evidence="1">
    <location>
        <begin position="52"/>
        <end position="70"/>
    </location>
</feature>
<evidence type="ECO:0000313" key="3">
    <source>
        <dbReference type="Proteomes" id="UP000533598"/>
    </source>
</evidence>
<evidence type="ECO:0000313" key="2">
    <source>
        <dbReference type="EMBL" id="MBB4676921.1"/>
    </source>
</evidence>